<keyword evidence="13" id="KW-1185">Reference proteome</keyword>
<dbReference type="InterPro" id="IPR033116">
    <property type="entry name" value="TRYPSIN_SER"/>
</dbReference>
<keyword evidence="5" id="KW-0865">Zymogen</keyword>
<dbReference type="Ensembl" id="ENSECRT00000030808.1">
    <property type="protein sequence ID" value="ENSECRP00000030166.1"/>
    <property type="gene ID" value="ENSECRG00000020481.1"/>
</dbReference>
<dbReference type="GO" id="GO:0005576">
    <property type="term" value="C:extracellular region"/>
    <property type="evidence" value="ECO:0007669"/>
    <property type="project" value="UniProtKB-SubCell"/>
</dbReference>
<dbReference type="AlphaFoldDB" id="A0A8C4TGC8"/>
<dbReference type="SMART" id="SM00020">
    <property type="entry name" value="Tryp_SPc"/>
    <property type="match status" value="1"/>
</dbReference>
<evidence type="ECO:0000313" key="12">
    <source>
        <dbReference type="Ensembl" id="ENSECRP00000030166.1"/>
    </source>
</evidence>
<evidence type="ECO:0000256" key="8">
    <source>
        <dbReference type="ARBA" id="ARBA00038868"/>
    </source>
</evidence>
<dbReference type="CDD" id="cd00190">
    <property type="entry name" value="Tryp_SPc"/>
    <property type="match status" value="1"/>
</dbReference>
<sequence length="249" mass="27724">MRSLCWSAAVIICFALADVSGYTIINGKETKAHRRPYMASLRNAKGEHICGGFLILPNYVLTAAHCYEEPIKVLLGAHDVSKKEKSWQMIPVQKFFHHKKYNNKTHENDIMLLKLKHDAKMKDEVKSISIPERYEHIKPGTRCVVAGWGRTTCNGSSSKVLREVEVVIQEKCKFASDICTRGTGTMGACNGDSGGPLICLDKIRKSKAVGIVSNRGDENCEDPNHKTVFTNVALYRDWIEGQILKSSAA</sequence>
<comment type="subcellular location">
    <subcellularLocation>
        <location evidence="1">Secreted</location>
        <location evidence="1">Extracellular space</location>
    </subcellularLocation>
</comment>
<evidence type="ECO:0000256" key="2">
    <source>
        <dbReference type="ARBA" id="ARBA00022670"/>
    </source>
</evidence>
<evidence type="ECO:0000256" key="5">
    <source>
        <dbReference type="ARBA" id="ARBA00023145"/>
    </source>
</evidence>
<comment type="catalytic activity">
    <reaction evidence="7">
        <text>Preferential cleavage: Arg-|-Xaa, Lys-|-Xaa.</text>
        <dbReference type="EC" id="3.4.21.4"/>
    </reaction>
</comment>
<keyword evidence="4 9" id="KW-0720">Serine protease</keyword>
<dbReference type="InterPro" id="IPR043504">
    <property type="entry name" value="Peptidase_S1_PA_chymotrypsin"/>
</dbReference>
<dbReference type="GO" id="GO:0006508">
    <property type="term" value="P:proteolysis"/>
    <property type="evidence" value="ECO:0007669"/>
    <property type="project" value="UniProtKB-KW"/>
</dbReference>
<dbReference type="PROSITE" id="PS00135">
    <property type="entry name" value="TRYPSIN_SER"/>
    <property type="match status" value="1"/>
</dbReference>
<keyword evidence="10" id="KW-0732">Signal</keyword>
<dbReference type="SUPFAM" id="SSF50494">
    <property type="entry name" value="Trypsin-like serine proteases"/>
    <property type="match status" value="1"/>
</dbReference>
<evidence type="ECO:0000256" key="9">
    <source>
        <dbReference type="RuleBase" id="RU363034"/>
    </source>
</evidence>
<evidence type="ECO:0000256" key="4">
    <source>
        <dbReference type="ARBA" id="ARBA00022825"/>
    </source>
</evidence>
<dbReference type="Proteomes" id="UP000694620">
    <property type="component" value="Chromosome 12"/>
</dbReference>
<dbReference type="PANTHER" id="PTHR24271:SF50">
    <property type="match status" value="1"/>
</dbReference>
<protein>
    <recommendedName>
        <fullName evidence="8">trypsin</fullName>
        <ecNumber evidence="8">3.4.21.4</ecNumber>
    </recommendedName>
</protein>
<dbReference type="InterPro" id="IPR018114">
    <property type="entry name" value="TRYPSIN_HIS"/>
</dbReference>
<evidence type="ECO:0000256" key="3">
    <source>
        <dbReference type="ARBA" id="ARBA00022801"/>
    </source>
</evidence>
<feature type="domain" description="Peptidase S1" evidence="11">
    <location>
        <begin position="24"/>
        <end position="244"/>
    </location>
</feature>
<evidence type="ECO:0000256" key="6">
    <source>
        <dbReference type="ARBA" id="ARBA00023157"/>
    </source>
</evidence>
<dbReference type="PRINTS" id="PR00722">
    <property type="entry name" value="CHYMOTRYPSIN"/>
</dbReference>
<evidence type="ECO:0000259" key="11">
    <source>
        <dbReference type="PROSITE" id="PS50240"/>
    </source>
</evidence>
<evidence type="ECO:0000256" key="10">
    <source>
        <dbReference type="SAM" id="SignalP"/>
    </source>
</evidence>
<dbReference type="FunFam" id="2.40.10.10:FF:000005">
    <property type="entry name" value="Serine protease 37"/>
    <property type="match status" value="1"/>
</dbReference>
<feature type="chain" id="PRO_5034589252" description="trypsin" evidence="10">
    <location>
        <begin position="22"/>
        <end position="249"/>
    </location>
</feature>
<dbReference type="Gene3D" id="2.40.10.10">
    <property type="entry name" value="Trypsin-like serine proteases"/>
    <property type="match status" value="2"/>
</dbReference>
<dbReference type="PROSITE" id="PS00134">
    <property type="entry name" value="TRYPSIN_HIS"/>
    <property type="match status" value="1"/>
</dbReference>
<dbReference type="Pfam" id="PF00089">
    <property type="entry name" value="Trypsin"/>
    <property type="match status" value="1"/>
</dbReference>
<reference evidence="12" key="2">
    <citation type="submission" date="2025-08" db="UniProtKB">
        <authorList>
            <consortium name="Ensembl"/>
        </authorList>
    </citation>
    <scope>IDENTIFICATION</scope>
</reference>
<dbReference type="InterPro" id="IPR001314">
    <property type="entry name" value="Peptidase_S1A"/>
</dbReference>
<dbReference type="InterPro" id="IPR009003">
    <property type="entry name" value="Peptidase_S1_PA"/>
</dbReference>
<evidence type="ECO:0000313" key="13">
    <source>
        <dbReference type="Proteomes" id="UP000694620"/>
    </source>
</evidence>
<keyword evidence="2 9" id="KW-0645">Protease</keyword>
<organism evidence="12 13">
    <name type="scientific">Erpetoichthys calabaricus</name>
    <name type="common">Rope fish</name>
    <name type="synonym">Calamoichthys calabaricus</name>
    <dbReference type="NCBI Taxonomy" id="27687"/>
    <lineage>
        <taxon>Eukaryota</taxon>
        <taxon>Metazoa</taxon>
        <taxon>Chordata</taxon>
        <taxon>Craniata</taxon>
        <taxon>Vertebrata</taxon>
        <taxon>Euteleostomi</taxon>
        <taxon>Actinopterygii</taxon>
        <taxon>Polypteriformes</taxon>
        <taxon>Polypteridae</taxon>
        <taxon>Erpetoichthys</taxon>
    </lineage>
</organism>
<name>A0A8C4TGC8_ERPCA</name>
<dbReference type="EC" id="3.4.21.4" evidence="8"/>
<dbReference type="InterPro" id="IPR001254">
    <property type="entry name" value="Trypsin_dom"/>
</dbReference>
<dbReference type="GeneTree" id="ENSGT00910000144271"/>
<proteinExistence type="predicted"/>
<dbReference type="PROSITE" id="PS50240">
    <property type="entry name" value="TRYPSIN_DOM"/>
    <property type="match status" value="1"/>
</dbReference>
<reference evidence="12" key="3">
    <citation type="submission" date="2025-09" db="UniProtKB">
        <authorList>
            <consortium name="Ensembl"/>
        </authorList>
    </citation>
    <scope>IDENTIFICATION</scope>
</reference>
<keyword evidence="6" id="KW-1015">Disulfide bond</keyword>
<keyword evidence="3 9" id="KW-0378">Hydrolase</keyword>
<dbReference type="PANTHER" id="PTHR24271">
    <property type="entry name" value="KALLIKREIN-RELATED"/>
    <property type="match status" value="1"/>
</dbReference>
<gene>
    <name evidence="12" type="primary">LOC114662722</name>
</gene>
<accession>A0A8C4TGC8</accession>
<dbReference type="GO" id="GO:0004252">
    <property type="term" value="F:serine-type endopeptidase activity"/>
    <property type="evidence" value="ECO:0007669"/>
    <property type="project" value="UniProtKB-EC"/>
</dbReference>
<feature type="signal peptide" evidence="10">
    <location>
        <begin position="1"/>
        <end position="21"/>
    </location>
</feature>
<evidence type="ECO:0000256" key="1">
    <source>
        <dbReference type="ARBA" id="ARBA00004239"/>
    </source>
</evidence>
<evidence type="ECO:0000256" key="7">
    <source>
        <dbReference type="ARBA" id="ARBA00036320"/>
    </source>
</evidence>
<reference evidence="12" key="1">
    <citation type="submission" date="2021-06" db="EMBL/GenBank/DDBJ databases">
        <authorList>
            <consortium name="Wellcome Sanger Institute Data Sharing"/>
        </authorList>
    </citation>
    <scope>NUCLEOTIDE SEQUENCE [LARGE SCALE GENOMIC DNA]</scope>
</reference>